<dbReference type="PANTHER" id="PTHR10283">
    <property type="entry name" value="SOLUTE CARRIER FAMILY 13 MEMBER"/>
    <property type="match status" value="1"/>
</dbReference>
<dbReference type="PROSITE" id="PS01271">
    <property type="entry name" value="NA_SULFATE"/>
    <property type="match status" value="1"/>
</dbReference>
<dbReference type="InterPro" id="IPR031312">
    <property type="entry name" value="Na/sul_symport_CS"/>
</dbReference>
<comment type="subcellular location">
    <subcellularLocation>
        <location evidence="1">Membrane</location>
        <topology evidence="1">Multi-pass membrane protein</topology>
    </subcellularLocation>
</comment>
<protein>
    <submittedName>
        <fullName evidence="8">Na(+)/dicarboxylate symporter</fullName>
    </submittedName>
</protein>
<dbReference type="GO" id="GO:0015141">
    <property type="term" value="F:succinate transmembrane transporter activity"/>
    <property type="evidence" value="ECO:0007669"/>
    <property type="project" value="UniProtKB-ARBA"/>
</dbReference>
<keyword evidence="4 7" id="KW-1133">Transmembrane helix</keyword>
<evidence type="ECO:0000256" key="3">
    <source>
        <dbReference type="ARBA" id="ARBA00022692"/>
    </source>
</evidence>
<dbReference type="NCBIfam" id="TIGR00785">
    <property type="entry name" value="dass"/>
    <property type="match status" value="1"/>
</dbReference>
<feature type="transmembrane region" description="Helical" evidence="7">
    <location>
        <begin position="300"/>
        <end position="321"/>
    </location>
</feature>
<evidence type="ECO:0000256" key="1">
    <source>
        <dbReference type="ARBA" id="ARBA00004141"/>
    </source>
</evidence>
<evidence type="ECO:0000313" key="9">
    <source>
        <dbReference type="Proteomes" id="UP000255283"/>
    </source>
</evidence>
<feature type="transmembrane region" description="Helical" evidence="7">
    <location>
        <begin position="242"/>
        <end position="264"/>
    </location>
</feature>
<feature type="transmembrane region" description="Helical" evidence="7">
    <location>
        <begin position="107"/>
        <end position="125"/>
    </location>
</feature>
<feature type="transmembrane region" description="Helical" evidence="7">
    <location>
        <begin position="333"/>
        <end position="352"/>
    </location>
</feature>
<name>A0AAQ1ZLA8_9BACT</name>
<feature type="transmembrane region" description="Helical" evidence="7">
    <location>
        <begin position="146"/>
        <end position="162"/>
    </location>
</feature>
<keyword evidence="3 7" id="KW-0812">Transmembrane</keyword>
<gene>
    <name evidence="8" type="primary">sdcS_2</name>
    <name evidence="8" type="ORF">NCTC13063_02196</name>
</gene>
<feature type="transmembrane region" description="Helical" evidence="7">
    <location>
        <begin position="500"/>
        <end position="519"/>
    </location>
</feature>
<dbReference type="AlphaFoldDB" id="A0AAQ1ZLA8"/>
<dbReference type="GeneID" id="93537132"/>
<feature type="transmembrane region" description="Helical" evidence="7">
    <location>
        <begin position="412"/>
        <end position="429"/>
    </location>
</feature>
<feature type="transmembrane region" description="Helical" evidence="7">
    <location>
        <begin position="30"/>
        <end position="49"/>
    </location>
</feature>
<evidence type="ECO:0000256" key="2">
    <source>
        <dbReference type="ARBA" id="ARBA00022448"/>
    </source>
</evidence>
<evidence type="ECO:0000256" key="5">
    <source>
        <dbReference type="ARBA" id="ARBA00023136"/>
    </source>
</evidence>
<dbReference type="PANTHER" id="PTHR10283:SF82">
    <property type="entry name" value="SOLUTE CARRIER FAMILY 13 MEMBER 2"/>
    <property type="match status" value="1"/>
</dbReference>
<dbReference type="CDD" id="cd01115">
    <property type="entry name" value="SLC13_permease"/>
    <property type="match status" value="1"/>
</dbReference>
<proteinExistence type="predicted"/>
<feature type="region of interest" description="Disordered" evidence="6">
    <location>
        <begin position="1"/>
        <end position="22"/>
    </location>
</feature>
<feature type="transmembrane region" description="Helical" evidence="7">
    <location>
        <begin position="372"/>
        <end position="392"/>
    </location>
</feature>
<keyword evidence="5 7" id="KW-0472">Membrane</keyword>
<dbReference type="EMBL" id="UGTJ01000002">
    <property type="protein sequence ID" value="SUB96438.1"/>
    <property type="molecule type" value="Genomic_DNA"/>
</dbReference>
<evidence type="ECO:0000313" key="8">
    <source>
        <dbReference type="EMBL" id="SUB96438.1"/>
    </source>
</evidence>
<keyword evidence="2" id="KW-0813">Transport</keyword>
<dbReference type="Pfam" id="PF00939">
    <property type="entry name" value="Na_sulph_symp"/>
    <property type="match status" value="1"/>
</dbReference>
<organism evidence="8 9">
    <name type="scientific">Segatella buccae</name>
    <dbReference type="NCBI Taxonomy" id="28126"/>
    <lineage>
        <taxon>Bacteria</taxon>
        <taxon>Pseudomonadati</taxon>
        <taxon>Bacteroidota</taxon>
        <taxon>Bacteroidia</taxon>
        <taxon>Bacteroidales</taxon>
        <taxon>Prevotellaceae</taxon>
        <taxon>Segatella</taxon>
    </lineage>
</organism>
<dbReference type="InterPro" id="IPR001898">
    <property type="entry name" value="SLC13A/DASS"/>
</dbReference>
<feature type="transmembrane region" description="Helical" evidence="7">
    <location>
        <begin position="78"/>
        <end position="95"/>
    </location>
</feature>
<reference evidence="8 9" key="1">
    <citation type="submission" date="2018-06" db="EMBL/GenBank/DDBJ databases">
        <authorList>
            <consortium name="Pathogen Informatics"/>
            <person name="Doyle S."/>
        </authorList>
    </citation>
    <scope>NUCLEOTIDE SEQUENCE [LARGE SCALE GENOMIC DNA]</scope>
    <source>
        <strain evidence="8 9">NCTC13063</strain>
    </source>
</reference>
<feature type="transmembrane region" description="Helical" evidence="7">
    <location>
        <begin position="199"/>
        <end position="222"/>
    </location>
</feature>
<comment type="caution">
    <text evidence="8">The sequence shown here is derived from an EMBL/GenBank/DDBJ whole genome shotgun (WGS) entry which is preliminary data.</text>
</comment>
<feature type="transmembrane region" description="Helical" evidence="7">
    <location>
        <begin position="441"/>
        <end position="462"/>
    </location>
</feature>
<sequence length="520" mass="55656">MNNFNAEKPLAPAQQGSGGDDSRFDRQRRIIGAIFGPICAILVWITPIAGLSPEAHKLLAIITLVGLWWITEPVPIPVTSLIGPTLCVVFGVVKMKEAFAPFANPMIFLFMGGFMIAKAMMVNGLDKRIAYGIMSMKWVGDSPRRIFLAVGLACALCSGWISNTATAAMMFPIALGLLEAISEMMAANGKPINLKTYKYATGLMLMTAYACSIGGVLTPIGTPPNIIMLGFLSELADVHVSFFQWMVWGFVAMVAYFIIAYVILVRMFPADVDHIEGAQKFIGEKKKGLGRWTRAQKNTLFAFLVAVTLWVMPGILSIALGTDSEILNNYNRLFPEAVAAMVGALLLFLIPVDTKQHKMTLDWKDAVAGVEWGTLLLFGGGLAIGGMMYATGLSGWIGDQIINFMGGKPSELLLVAVFCVMSLLLSELTSHTAATNMIGPLAIGAAVTAGFSPIPVAVGVALSASLGFMLPVSTPPNAIVYASGYIPITKMIKTGVYIDFIGIAIVTIPVALYLVGLIVR</sequence>
<evidence type="ECO:0000256" key="7">
    <source>
        <dbReference type="SAM" id="Phobius"/>
    </source>
</evidence>
<dbReference type="GO" id="GO:0005886">
    <property type="term" value="C:plasma membrane"/>
    <property type="evidence" value="ECO:0007669"/>
    <property type="project" value="TreeGrafter"/>
</dbReference>
<dbReference type="Proteomes" id="UP000255283">
    <property type="component" value="Unassembled WGS sequence"/>
</dbReference>
<evidence type="ECO:0000256" key="4">
    <source>
        <dbReference type="ARBA" id="ARBA00022989"/>
    </source>
</evidence>
<dbReference type="RefSeq" id="WP_004346627.1">
    <property type="nucleotide sequence ID" value="NZ_DBFWLE010000014.1"/>
</dbReference>
<accession>A0AAQ1ZLA8</accession>
<evidence type="ECO:0000256" key="6">
    <source>
        <dbReference type="SAM" id="MobiDB-lite"/>
    </source>
</evidence>